<feature type="transmembrane region" description="Helical" evidence="4">
    <location>
        <begin position="363"/>
        <end position="383"/>
    </location>
</feature>
<organism evidence="5 6">
    <name type="scientific">Vibrio marisflavi CECT 7928</name>
    <dbReference type="NCBI Taxonomy" id="634439"/>
    <lineage>
        <taxon>Bacteria</taxon>
        <taxon>Pseudomonadati</taxon>
        <taxon>Pseudomonadota</taxon>
        <taxon>Gammaproteobacteria</taxon>
        <taxon>Vibrionales</taxon>
        <taxon>Vibrionaceae</taxon>
        <taxon>Vibrio</taxon>
    </lineage>
</organism>
<keyword evidence="3" id="KW-0808">Transferase</keyword>
<evidence type="ECO:0008006" key="7">
    <source>
        <dbReference type="Google" id="ProtNLM"/>
    </source>
</evidence>
<dbReference type="CDD" id="cd06439">
    <property type="entry name" value="CESA_like_1"/>
    <property type="match status" value="1"/>
</dbReference>
<dbReference type="InterPro" id="IPR029044">
    <property type="entry name" value="Nucleotide-diphossugar_trans"/>
</dbReference>
<dbReference type="RefSeq" id="WP_237359644.1">
    <property type="nucleotide sequence ID" value="NZ_CAKLDM010000001.1"/>
</dbReference>
<dbReference type="EMBL" id="CAKLDM010000001">
    <property type="protein sequence ID" value="CAH0536142.1"/>
    <property type="molecule type" value="Genomic_DNA"/>
</dbReference>
<keyword evidence="6" id="KW-1185">Reference proteome</keyword>
<protein>
    <recommendedName>
        <fullName evidence="7">Glycosyl transferase</fullName>
    </recommendedName>
</protein>
<accession>A0ABM8ZYW2</accession>
<dbReference type="SUPFAM" id="SSF53448">
    <property type="entry name" value="Nucleotide-diphospho-sugar transferases"/>
    <property type="match status" value="1"/>
</dbReference>
<reference evidence="5" key="1">
    <citation type="submission" date="2021-11" db="EMBL/GenBank/DDBJ databases">
        <authorList>
            <person name="Rodrigo-Torres L."/>
            <person name="Arahal R. D."/>
            <person name="Lucena T."/>
        </authorList>
    </citation>
    <scope>NUCLEOTIDE SEQUENCE</scope>
    <source>
        <strain evidence="5">CECT 7928</strain>
    </source>
</reference>
<dbReference type="PANTHER" id="PTHR43630">
    <property type="entry name" value="POLY-BETA-1,6-N-ACETYL-D-GLUCOSAMINE SYNTHASE"/>
    <property type="match status" value="1"/>
</dbReference>
<proteinExistence type="inferred from homology"/>
<evidence type="ECO:0000256" key="3">
    <source>
        <dbReference type="ARBA" id="ARBA00022679"/>
    </source>
</evidence>
<dbReference type="Gene3D" id="3.90.550.10">
    <property type="entry name" value="Spore Coat Polysaccharide Biosynthesis Protein SpsA, Chain A"/>
    <property type="match status" value="1"/>
</dbReference>
<name>A0ABM8ZYW2_9VIBR</name>
<gene>
    <name evidence="5" type="ORF">VMF7928_00236</name>
</gene>
<keyword evidence="2" id="KW-0328">Glycosyltransferase</keyword>
<feature type="transmembrane region" description="Helical" evidence="4">
    <location>
        <begin position="6"/>
        <end position="27"/>
    </location>
</feature>
<evidence type="ECO:0000256" key="2">
    <source>
        <dbReference type="ARBA" id="ARBA00022676"/>
    </source>
</evidence>
<evidence type="ECO:0000256" key="1">
    <source>
        <dbReference type="ARBA" id="ARBA00006739"/>
    </source>
</evidence>
<evidence type="ECO:0000313" key="5">
    <source>
        <dbReference type="EMBL" id="CAH0536142.1"/>
    </source>
</evidence>
<comment type="caution">
    <text evidence="5">The sequence shown here is derived from an EMBL/GenBank/DDBJ whole genome shotgun (WGS) entry which is preliminary data.</text>
</comment>
<feature type="transmembrane region" description="Helical" evidence="4">
    <location>
        <begin position="331"/>
        <end position="351"/>
    </location>
</feature>
<evidence type="ECO:0000256" key="4">
    <source>
        <dbReference type="SAM" id="Phobius"/>
    </source>
</evidence>
<dbReference type="PANTHER" id="PTHR43630:SF1">
    <property type="entry name" value="POLY-BETA-1,6-N-ACETYL-D-GLUCOSAMINE SYNTHASE"/>
    <property type="match status" value="1"/>
</dbReference>
<keyword evidence="4" id="KW-0812">Transmembrane</keyword>
<dbReference type="Pfam" id="PF13641">
    <property type="entry name" value="Glyco_tranf_2_3"/>
    <property type="match status" value="1"/>
</dbReference>
<comment type="similarity">
    <text evidence="1">Belongs to the glycosyltransferase 2 family.</text>
</comment>
<keyword evidence="4" id="KW-0472">Membrane</keyword>
<evidence type="ECO:0000313" key="6">
    <source>
        <dbReference type="Proteomes" id="UP000838748"/>
    </source>
</evidence>
<keyword evidence="4" id="KW-1133">Transmembrane helix</keyword>
<dbReference type="Proteomes" id="UP000838748">
    <property type="component" value="Unassembled WGS sequence"/>
</dbReference>
<sequence>MLNIFLICAFVICSFLIVYHHAIYPLFLSWYSKRHPESPVVIRSRGYRDQAQDNQRPSITIVVPAYNEERWIADKIRNLATLDYPTNRLKVIIACDGCTDQTAEIAQATIQEAACCETLFEIHVHRKNRGKVALLNHHMQYIDSDITGLSDVSALISIDALIIAEEHFKTERTGVVNSSYQVLDSANQGELDYWKYQSKIKQREATLGSTLGAHGAFYLFRTRLFTPLKSNTINDDFVLPMQIVKQGFIAKHEERMVAVEMEATSCSNDFKRRLRISAGNMQQVIRLASMFKPKYKGVAFAFLSGKGLRLVTPYLMIGCLTISAVLATQPIFLAALLLQVVCYAIAIANTFIPAMSSIKLCQLIAYMITGHYANLIGGLRYLLGMESERWSRINQ</sequence>
<feature type="transmembrane region" description="Helical" evidence="4">
    <location>
        <begin position="298"/>
        <end position="325"/>
    </location>
</feature>